<dbReference type="EMBL" id="VITR01000013">
    <property type="protein sequence ID" value="TWB38034.1"/>
    <property type="molecule type" value="Genomic_DNA"/>
</dbReference>
<dbReference type="AlphaFoldDB" id="A0A560GWY1"/>
<keyword evidence="2" id="KW-1185">Reference proteome</keyword>
<dbReference type="InterPro" id="IPR035992">
    <property type="entry name" value="Ricin_B-like_lectins"/>
</dbReference>
<reference evidence="1 2" key="1">
    <citation type="submission" date="2019-06" db="EMBL/GenBank/DDBJ databases">
        <title>Genomic Encyclopedia of Type Strains, Phase IV (KMG-V): Genome sequencing to study the core and pangenomes of soil and plant-associated prokaryotes.</title>
        <authorList>
            <person name="Whitman W."/>
        </authorList>
    </citation>
    <scope>NUCLEOTIDE SEQUENCE [LARGE SCALE GENOMIC DNA]</scope>
    <source>
        <strain evidence="1 2">BR 11622</strain>
    </source>
</reference>
<sequence>MSTSGSLVIQSGMLADLVVSNDPNQPGQVILRWLDGNDTNQQWLEEPATNGFYLRNVATGTYLAYSGDNARVTLDSHGSIWQKTGADDRLSAIRLTLRPDQNLNALGAHARVGTAVGTWGWSGGDGNETWLVSPVSSVWPRPTKLVSFVSGMAAYLQLAVDPSNPAGALVVNDNFASQAASSFAFIATQWFGGFSIVNKASNLLAYVSGNGNGSKLLQRQPNQLDSDAIWTYGRSSTFQAIRPWINSDQNWNVFGNPHPIPKGPLPMGTWNWGGGQENELWQTTAAVLQPAATGDLRAETAAALVTPQPAPVAEVWARIVDASPNANGALAHGPH</sequence>
<dbReference type="OrthoDB" id="5511699at2"/>
<gene>
    <name evidence="1" type="ORF">FBZ90_11325</name>
</gene>
<dbReference type="Gene3D" id="2.80.10.50">
    <property type="match status" value="1"/>
</dbReference>
<proteinExistence type="predicted"/>
<dbReference type="SUPFAM" id="SSF50370">
    <property type="entry name" value="Ricin B-like lectins"/>
    <property type="match status" value="1"/>
</dbReference>
<evidence type="ECO:0000313" key="1">
    <source>
        <dbReference type="EMBL" id="TWB38034.1"/>
    </source>
</evidence>
<accession>A0A560GWY1</accession>
<dbReference type="RefSeq" id="WP_145734792.1">
    <property type="nucleotide sequence ID" value="NZ_VITR01000013.1"/>
</dbReference>
<evidence type="ECO:0008006" key="3">
    <source>
        <dbReference type="Google" id="ProtNLM"/>
    </source>
</evidence>
<dbReference type="Proteomes" id="UP000315751">
    <property type="component" value="Unassembled WGS sequence"/>
</dbReference>
<comment type="caution">
    <text evidence="1">The sequence shown here is derived from an EMBL/GenBank/DDBJ whole genome shotgun (WGS) entry which is preliminary data.</text>
</comment>
<protein>
    <recommendedName>
        <fullName evidence="3">Ricin B lectin domain-containing protein</fullName>
    </recommendedName>
</protein>
<organism evidence="1 2">
    <name type="scientific">Nitrospirillum amazonense</name>
    <dbReference type="NCBI Taxonomy" id="28077"/>
    <lineage>
        <taxon>Bacteria</taxon>
        <taxon>Pseudomonadati</taxon>
        <taxon>Pseudomonadota</taxon>
        <taxon>Alphaproteobacteria</taxon>
        <taxon>Rhodospirillales</taxon>
        <taxon>Azospirillaceae</taxon>
        <taxon>Nitrospirillum</taxon>
    </lineage>
</organism>
<evidence type="ECO:0000313" key="2">
    <source>
        <dbReference type="Proteomes" id="UP000315751"/>
    </source>
</evidence>
<name>A0A560GWY1_9PROT</name>